<dbReference type="PANTHER" id="PTHR45436:SF15">
    <property type="entry name" value="SENSOR HISTIDINE KINASE CUSS"/>
    <property type="match status" value="1"/>
</dbReference>
<dbReference type="InterPro" id="IPR036097">
    <property type="entry name" value="HisK_dim/P_sf"/>
</dbReference>
<keyword evidence="7 13" id="KW-0418">Kinase</keyword>
<evidence type="ECO:0000256" key="4">
    <source>
        <dbReference type="ARBA" id="ARBA00022553"/>
    </source>
</evidence>
<accession>A0ABY0VIA2</accession>
<evidence type="ECO:0000259" key="12">
    <source>
        <dbReference type="PROSITE" id="PS50109"/>
    </source>
</evidence>
<dbReference type="SMART" id="SM00387">
    <property type="entry name" value="HATPase_c"/>
    <property type="match status" value="1"/>
</dbReference>
<dbReference type="Pfam" id="PF00512">
    <property type="entry name" value="HisKA"/>
    <property type="match status" value="1"/>
</dbReference>
<dbReference type="InterPro" id="IPR003661">
    <property type="entry name" value="HisK_dim/P_dom"/>
</dbReference>
<evidence type="ECO:0000256" key="10">
    <source>
        <dbReference type="ARBA" id="ARBA00023136"/>
    </source>
</evidence>
<dbReference type="InterPro" id="IPR005467">
    <property type="entry name" value="His_kinase_dom"/>
</dbReference>
<dbReference type="EMBL" id="LT629796">
    <property type="protein sequence ID" value="SDU28695.1"/>
    <property type="molecule type" value="Genomic_DNA"/>
</dbReference>
<dbReference type="Pfam" id="PF02518">
    <property type="entry name" value="HATPase_c"/>
    <property type="match status" value="1"/>
</dbReference>
<dbReference type="GO" id="GO:0016301">
    <property type="term" value="F:kinase activity"/>
    <property type="evidence" value="ECO:0007669"/>
    <property type="project" value="UniProtKB-KW"/>
</dbReference>
<dbReference type="PANTHER" id="PTHR45436">
    <property type="entry name" value="SENSOR HISTIDINE KINASE YKOH"/>
    <property type="match status" value="1"/>
</dbReference>
<dbReference type="CDD" id="cd00082">
    <property type="entry name" value="HisKA"/>
    <property type="match status" value="1"/>
</dbReference>
<keyword evidence="10 11" id="KW-0472">Membrane</keyword>
<comment type="catalytic activity">
    <reaction evidence="1">
        <text>ATP + protein L-histidine = ADP + protein N-phospho-L-histidine.</text>
        <dbReference type="EC" id="2.7.13.3"/>
    </reaction>
</comment>
<dbReference type="InterPro" id="IPR003594">
    <property type="entry name" value="HATPase_dom"/>
</dbReference>
<dbReference type="SUPFAM" id="SSF55874">
    <property type="entry name" value="ATPase domain of HSP90 chaperone/DNA topoisomerase II/histidine kinase"/>
    <property type="match status" value="1"/>
</dbReference>
<dbReference type="EC" id="2.7.13.3" evidence="3"/>
<dbReference type="Proteomes" id="UP000182476">
    <property type="component" value="Chromosome I"/>
</dbReference>
<dbReference type="InterPro" id="IPR050428">
    <property type="entry name" value="TCS_sensor_his_kinase"/>
</dbReference>
<keyword evidence="8 11" id="KW-1133">Transmembrane helix</keyword>
<feature type="transmembrane region" description="Helical" evidence="11">
    <location>
        <begin position="12"/>
        <end position="37"/>
    </location>
</feature>
<evidence type="ECO:0000256" key="5">
    <source>
        <dbReference type="ARBA" id="ARBA00022679"/>
    </source>
</evidence>
<evidence type="ECO:0000256" key="3">
    <source>
        <dbReference type="ARBA" id="ARBA00012438"/>
    </source>
</evidence>
<dbReference type="InterPro" id="IPR036890">
    <property type="entry name" value="HATPase_C_sf"/>
</dbReference>
<name>A0ABY0VIA2_9PSED</name>
<dbReference type="PROSITE" id="PS50109">
    <property type="entry name" value="HIS_KIN"/>
    <property type="match status" value="1"/>
</dbReference>
<comment type="subcellular location">
    <subcellularLocation>
        <location evidence="2">Membrane</location>
        <topology evidence="2">Multi-pass membrane protein</topology>
    </subcellularLocation>
</comment>
<evidence type="ECO:0000256" key="6">
    <source>
        <dbReference type="ARBA" id="ARBA00022692"/>
    </source>
</evidence>
<keyword evidence="5" id="KW-0808">Transferase</keyword>
<evidence type="ECO:0000256" key="2">
    <source>
        <dbReference type="ARBA" id="ARBA00004141"/>
    </source>
</evidence>
<keyword evidence="9" id="KW-0902">Two-component regulatory system</keyword>
<dbReference type="InterPro" id="IPR004358">
    <property type="entry name" value="Sig_transdc_His_kin-like_C"/>
</dbReference>
<evidence type="ECO:0000313" key="14">
    <source>
        <dbReference type="Proteomes" id="UP000182476"/>
    </source>
</evidence>
<dbReference type="PRINTS" id="PR00344">
    <property type="entry name" value="BCTRLSENSOR"/>
</dbReference>
<dbReference type="SUPFAM" id="SSF47384">
    <property type="entry name" value="Homodimeric domain of signal transducing histidine kinase"/>
    <property type="match status" value="1"/>
</dbReference>
<evidence type="ECO:0000256" key="9">
    <source>
        <dbReference type="ARBA" id="ARBA00023012"/>
    </source>
</evidence>
<keyword evidence="6 11" id="KW-0812">Transmembrane</keyword>
<keyword evidence="14" id="KW-1185">Reference proteome</keyword>
<evidence type="ECO:0000256" key="1">
    <source>
        <dbReference type="ARBA" id="ARBA00000085"/>
    </source>
</evidence>
<protein>
    <recommendedName>
        <fullName evidence="3">histidine kinase</fullName>
        <ecNumber evidence="3">2.7.13.3</ecNumber>
    </recommendedName>
</protein>
<dbReference type="RefSeq" id="WP_083375367.1">
    <property type="nucleotide sequence ID" value="NZ_LT629796.1"/>
</dbReference>
<dbReference type="Gene3D" id="1.10.287.130">
    <property type="match status" value="1"/>
</dbReference>
<dbReference type="Gene3D" id="3.30.565.10">
    <property type="entry name" value="Histidine kinase-like ATPase, C-terminal domain"/>
    <property type="match status" value="1"/>
</dbReference>
<evidence type="ECO:0000256" key="8">
    <source>
        <dbReference type="ARBA" id="ARBA00022989"/>
    </source>
</evidence>
<feature type="transmembrane region" description="Helical" evidence="11">
    <location>
        <begin position="157"/>
        <end position="175"/>
    </location>
</feature>
<dbReference type="GeneID" id="46429092"/>
<evidence type="ECO:0000256" key="11">
    <source>
        <dbReference type="SAM" id="Phobius"/>
    </source>
</evidence>
<proteinExistence type="predicted"/>
<dbReference type="SMART" id="SM00388">
    <property type="entry name" value="HisKA"/>
    <property type="match status" value="1"/>
</dbReference>
<evidence type="ECO:0000313" key="13">
    <source>
        <dbReference type="EMBL" id="SDU28695.1"/>
    </source>
</evidence>
<reference evidence="13 14" key="1">
    <citation type="submission" date="2016-10" db="EMBL/GenBank/DDBJ databases">
        <authorList>
            <person name="Varghese N."/>
            <person name="Submissions S."/>
        </authorList>
    </citation>
    <scope>NUCLEOTIDE SEQUENCE [LARGE SCALE GENOMIC DNA]</scope>
    <source>
        <strain evidence="13 14">LMG 21607</strain>
    </source>
</reference>
<dbReference type="CDD" id="cd00075">
    <property type="entry name" value="HATPase"/>
    <property type="match status" value="1"/>
</dbReference>
<gene>
    <name evidence="13" type="ORF">SAMN04489801_1988</name>
</gene>
<keyword evidence="4" id="KW-0597">Phosphoprotein</keyword>
<feature type="domain" description="Histidine kinase" evidence="12">
    <location>
        <begin position="236"/>
        <end position="450"/>
    </location>
</feature>
<evidence type="ECO:0000256" key="7">
    <source>
        <dbReference type="ARBA" id="ARBA00022777"/>
    </source>
</evidence>
<sequence length="457" mass="50562">MDGFKKRLRDSVQLRLSVTLSLAILIVAVVAGIFAFVSAFDEAHEMQDDTLRQVAVLFDRQQMSLHYPAAQEVDGDKEESRVIVQYLVDGSKAIGNDDALMPLPIPTILADGLSTLNVAGEDFRVLVRTTARGERIVVAQETGARNKEARESAWRSLLPFLILFPVLLLVVGDLVRKLFRPIAALSSDIDQRDEQALHPVDERNLPTEIRPFVVAINRLLARVALSMENQRRFVADAAHELRSPMTALSIQAERLAATEMPEPARQRLLPLSRGIERSRNLIDQLLTLAAAQSSSDRPHTAVSVHGVYRRVLEDLLPLAERKNIDIGVESIEDVHVLINEIDLLIVVKNLVDNAIRYTPRGGWIDLAVELVQETAILQIKDSGPGITVEQHVRVFDPFYRSLGTDEAGSGLGLSIVKAIADRTGIRVQLSFSNETKKSGLCVSVWLRQASVSAPARR</sequence>
<organism evidence="13 14">
    <name type="scientific">Pseudomonas mandelii</name>
    <dbReference type="NCBI Taxonomy" id="75612"/>
    <lineage>
        <taxon>Bacteria</taxon>
        <taxon>Pseudomonadati</taxon>
        <taxon>Pseudomonadota</taxon>
        <taxon>Gammaproteobacteria</taxon>
        <taxon>Pseudomonadales</taxon>
        <taxon>Pseudomonadaceae</taxon>
        <taxon>Pseudomonas</taxon>
    </lineage>
</organism>